<name>A0ABN9XBQ8_9DINO</name>
<reference evidence="2" key="1">
    <citation type="submission" date="2023-10" db="EMBL/GenBank/DDBJ databases">
        <authorList>
            <person name="Chen Y."/>
            <person name="Shah S."/>
            <person name="Dougan E. K."/>
            <person name="Thang M."/>
            <person name="Chan C."/>
        </authorList>
    </citation>
    <scope>NUCLEOTIDE SEQUENCE [LARGE SCALE GENOMIC DNA]</scope>
</reference>
<protein>
    <submittedName>
        <fullName evidence="2">Uncharacterized protein</fullName>
    </submittedName>
</protein>
<proteinExistence type="predicted"/>
<dbReference type="EMBL" id="CAUYUJ010020248">
    <property type="protein sequence ID" value="CAK0896850.1"/>
    <property type="molecule type" value="Genomic_DNA"/>
</dbReference>
<evidence type="ECO:0000313" key="3">
    <source>
        <dbReference type="Proteomes" id="UP001189429"/>
    </source>
</evidence>
<accession>A0ABN9XBQ8</accession>
<evidence type="ECO:0000256" key="1">
    <source>
        <dbReference type="SAM" id="Phobius"/>
    </source>
</evidence>
<keyword evidence="1" id="KW-0812">Transmembrane</keyword>
<organism evidence="2 3">
    <name type="scientific">Prorocentrum cordatum</name>
    <dbReference type="NCBI Taxonomy" id="2364126"/>
    <lineage>
        <taxon>Eukaryota</taxon>
        <taxon>Sar</taxon>
        <taxon>Alveolata</taxon>
        <taxon>Dinophyceae</taxon>
        <taxon>Prorocentrales</taxon>
        <taxon>Prorocentraceae</taxon>
        <taxon>Prorocentrum</taxon>
    </lineage>
</organism>
<keyword evidence="1" id="KW-0472">Membrane</keyword>
<keyword evidence="1" id="KW-1133">Transmembrane helix</keyword>
<feature type="non-terminal residue" evidence="2">
    <location>
        <position position="1"/>
    </location>
</feature>
<gene>
    <name evidence="2" type="ORF">PCOR1329_LOCUS75194</name>
</gene>
<dbReference type="Proteomes" id="UP001189429">
    <property type="component" value="Unassembled WGS sequence"/>
</dbReference>
<keyword evidence="3" id="KW-1185">Reference proteome</keyword>
<feature type="transmembrane region" description="Helical" evidence="1">
    <location>
        <begin position="14"/>
        <end position="38"/>
    </location>
</feature>
<evidence type="ECO:0000313" key="2">
    <source>
        <dbReference type="EMBL" id="CAK0896850.1"/>
    </source>
</evidence>
<comment type="caution">
    <text evidence="2">The sequence shown here is derived from an EMBL/GenBank/DDBJ whole genome shotgun (WGS) entry which is preliminary data.</text>
</comment>
<sequence length="155" mass="16385">VGVHAAYRISFVHLHFHCCLCSGMGMVALPFALLTAVVSGLSQTPQSLPLAIELNAARSYDSFYEAAAEGGMPREDAERLLAGILKASEQKGMFLVTVLDGGMLSMGENMILSLNAVPCDTPLLVVGLGGNVCSSFLDFGGTADMRRGLQDVSRF</sequence>